<dbReference type="CDD" id="cd17535">
    <property type="entry name" value="REC_NarL-like"/>
    <property type="match status" value="1"/>
</dbReference>
<dbReference type="PROSITE" id="PS00622">
    <property type="entry name" value="HTH_LUXR_1"/>
    <property type="match status" value="1"/>
</dbReference>
<dbReference type="CDD" id="cd06170">
    <property type="entry name" value="LuxR_C_like"/>
    <property type="match status" value="1"/>
</dbReference>
<dbReference type="SUPFAM" id="SSF52172">
    <property type="entry name" value="CheY-like"/>
    <property type="match status" value="1"/>
</dbReference>
<dbReference type="Pfam" id="PF00072">
    <property type="entry name" value="Response_reg"/>
    <property type="match status" value="1"/>
</dbReference>
<organism evidence="10 11">
    <name type="scientific">Microbulbifer marinus</name>
    <dbReference type="NCBI Taxonomy" id="658218"/>
    <lineage>
        <taxon>Bacteria</taxon>
        <taxon>Pseudomonadati</taxon>
        <taxon>Pseudomonadota</taxon>
        <taxon>Gammaproteobacteria</taxon>
        <taxon>Cellvibrionales</taxon>
        <taxon>Microbulbiferaceae</taxon>
        <taxon>Microbulbifer</taxon>
    </lineage>
</organism>
<feature type="modified residue" description="4-aspartylphosphate" evidence="6">
    <location>
        <position position="91"/>
    </location>
</feature>
<dbReference type="Proteomes" id="UP000198658">
    <property type="component" value="Unassembled WGS sequence"/>
</dbReference>
<feature type="domain" description="HTH luxR-type" evidence="8">
    <location>
        <begin position="181"/>
        <end position="246"/>
    </location>
</feature>
<dbReference type="InterPro" id="IPR058245">
    <property type="entry name" value="NreC/VraR/RcsB-like_REC"/>
</dbReference>
<dbReference type="PRINTS" id="PR00038">
    <property type="entry name" value="HTHLUXR"/>
</dbReference>
<evidence type="ECO:0000313" key="10">
    <source>
        <dbReference type="EMBL" id="SDZ79957.1"/>
    </source>
</evidence>
<evidence type="ECO:0000259" key="9">
    <source>
        <dbReference type="PROSITE" id="PS50110"/>
    </source>
</evidence>
<dbReference type="AlphaFoldDB" id="A0A1H3VYR4"/>
<dbReference type="PANTHER" id="PTHR43214">
    <property type="entry name" value="TWO-COMPONENT RESPONSE REGULATOR"/>
    <property type="match status" value="1"/>
</dbReference>
<dbReference type="InterPro" id="IPR039420">
    <property type="entry name" value="WalR-like"/>
</dbReference>
<dbReference type="PROSITE" id="PS50043">
    <property type="entry name" value="HTH_LUXR_2"/>
    <property type="match status" value="1"/>
</dbReference>
<evidence type="ECO:0000259" key="8">
    <source>
        <dbReference type="PROSITE" id="PS50043"/>
    </source>
</evidence>
<evidence type="ECO:0000256" key="3">
    <source>
        <dbReference type="ARBA" id="ARBA00023015"/>
    </source>
</evidence>
<accession>A0A1H3VYR4</accession>
<dbReference type="InterPro" id="IPR001789">
    <property type="entry name" value="Sig_transdc_resp-reg_receiver"/>
</dbReference>
<dbReference type="PANTHER" id="PTHR43214:SF3">
    <property type="entry name" value="RESPONSE REGULATOR UVRY"/>
    <property type="match status" value="1"/>
</dbReference>
<evidence type="ECO:0000313" key="11">
    <source>
        <dbReference type="Proteomes" id="UP000198658"/>
    </source>
</evidence>
<dbReference type="InterPro" id="IPR016032">
    <property type="entry name" value="Sig_transdc_resp-reg_C-effctor"/>
</dbReference>
<protein>
    <submittedName>
        <fullName evidence="10">Two component transcriptional regulator, LuxR family</fullName>
    </submittedName>
</protein>
<keyword evidence="11" id="KW-1185">Reference proteome</keyword>
<dbReference type="InterPro" id="IPR011006">
    <property type="entry name" value="CheY-like_superfamily"/>
</dbReference>
<sequence length="254" mass="27515">MRGRKPRGQKQERSHKGACGRGIRATQPLHISVVGAKLIKVLVVDDHDLVRMGISRMLGDVSGIQVVGEANSGEEALAFVREADVDVILMDVKMPGMGGLEATRKLLSRCPEAKVVAVSALDDDLFPGRLMQAGAMGYVTKGADLEEMVKAIRAVVRGDVFISSSMATKMALRNVSGKSDKNSPFDDLSKRELQIADMIVNGTKVADIAETLSVSPKTVNSYRYRIFEKLGIHSDVELTLLAVKYHILDPEAAL</sequence>
<feature type="domain" description="Response regulatory" evidence="9">
    <location>
        <begin position="40"/>
        <end position="156"/>
    </location>
</feature>
<evidence type="ECO:0000256" key="6">
    <source>
        <dbReference type="PROSITE-ProRule" id="PRU00169"/>
    </source>
</evidence>
<keyword evidence="3" id="KW-0805">Transcription regulation</keyword>
<evidence type="ECO:0000256" key="1">
    <source>
        <dbReference type="ARBA" id="ARBA00022553"/>
    </source>
</evidence>
<dbReference type="STRING" id="658218.SAMN05216562_0399"/>
<dbReference type="Pfam" id="PF00196">
    <property type="entry name" value="GerE"/>
    <property type="match status" value="1"/>
</dbReference>
<dbReference type="PROSITE" id="PS50110">
    <property type="entry name" value="RESPONSE_REGULATORY"/>
    <property type="match status" value="1"/>
</dbReference>
<dbReference type="GO" id="GO:0000160">
    <property type="term" value="P:phosphorelay signal transduction system"/>
    <property type="evidence" value="ECO:0007669"/>
    <property type="project" value="UniProtKB-KW"/>
</dbReference>
<dbReference type="InterPro" id="IPR000792">
    <property type="entry name" value="Tscrpt_reg_LuxR_C"/>
</dbReference>
<evidence type="ECO:0000256" key="7">
    <source>
        <dbReference type="SAM" id="MobiDB-lite"/>
    </source>
</evidence>
<evidence type="ECO:0000256" key="4">
    <source>
        <dbReference type="ARBA" id="ARBA00023125"/>
    </source>
</evidence>
<proteinExistence type="predicted"/>
<dbReference type="NCBIfam" id="NF007018">
    <property type="entry name" value="PRK09483.1"/>
    <property type="match status" value="1"/>
</dbReference>
<keyword evidence="5" id="KW-0804">Transcription</keyword>
<keyword evidence="2" id="KW-0902">Two-component regulatory system</keyword>
<dbReference type="Gene3D" id="3.40.50.2300">
    <property type="match status" value="1"/>
</dbReference>
<dbReference type="EMBL" id="FNQO01000001">
    <property type="protein sequence ID" value="SDZ79957.1"/>
    <property type="molecule type" value="Genomic_DNA"/>
</dbReference>
<keyword evidence="4" id="KW-0238">DNA-binding</keyword>
<evidence type="ECO:0000256" key="5">
    <source>
        <dbReference type="ARBA" id="ARBA00023163"/>
    </source>
</evidence>
<feature type="region of interest" description="Disordered" evidence="7">
    <location>
        <begin position="1"/>
        <end position="21"/>
    </location>
</feature>
<name>A0A1H3VYR4_9GAMM</name>
<evidence type="ECO:0000256" key="2">
    <source>
        <dbReference type="ARBA" id="ARBA00023012"/>
    </source>
</evidence>
<gene>
    <name evidence="10" type="ORF">SAMN05216562_0399</name>
</gene>
<dbReference type="SMART" id="SM00421">
    <property type="entry name" value="HTH_LUXR"/>
    <property type="match status" value="1"/>
</dbReference>
<dbReference type="GO" id="GO:0006355">
    <property type="term" value="P:regulation of DNA-templated transcription"/>
    <property type="evidence" value="ECO:0007669"/>
    <property type="project" value="InterPro"/>
</dbReference>
<keyword evidence="1 6" id="KW-0597">Phosphoprotein</keyword>
<dbReference type="SUPFAM" id="SSF46894">
    <property type="entry name" value="C-terminal effector domain of the bipartite response regulators"/>
    <property type="match status" value="1"/>
</dbReference>
<dbReference type="GO" id="GO:0003677">
    <property type="term" value="F:DNA binding"/>
    <property type="evidence" value="ECO:0007669"/>
    <property type="project" value="UniProtKB-KW"/>
</dbReference>
<reference evidence="11" key="1">
    <citation type="submission" date="2016-10" db="EMBL/GenBank/DDBJ databases">
        <authorList>
            <person name="Varghese N."/>
            <person name="Submissions S."/>
        </authorList>
    </citation>
    <scope>NUCLEOTIDE SEQUENCE [LARGE SCALE GENOMIC DNA]</scope>
    <source>
        <strain evidence="11">CGMCC 1.10657</strain>
    </source>
</reference>
<dbReference type="SMART" id="SM00448">
    <property type="entry name" value="REC"/>
    <property type="match status" value="1"/>
</dbReference>